<keyword evidence="9" id="KW-1185">Reference proteome</keyword>
<dbReference type="GO" id="GO:0005634">
    <property type="term" value="C:nucleus"/>
    <property type="evidence" value="ECO:0007669"/>
    <property type="project" value="UniProtKB-SubCell"/>
</dbReference>
<dbReference type="InterPro" id="IPR003340">
    <property type="entry name" value="B3_DNA-bd"/>
</dbReference>
<dbReference type="AlphaFoldDB" id="A0AAU9SAQ0"/>
<sequence>MVTTKFEVASTLAELSQDTENLFEEKPTSLTPEEEEKEAEREDVAVLALIRLSQTHPKQHNKRMKADESQLHNKRMKADEIQPREAIIAGQAVKRQRERRKQDNSEETLRIMVEWNEIKPEKPPFVRDLNAVGVCSEPVRKQLTKSDVLNDQCRLMLGKKEVKKMMLHVLGHSGRVGTNGIEVLVHGPDGEVHTMVFKMWADTPVLAGVGWKKFVGGYGLEMNSDFLTIWMFKHSETQQICFAIDVTRFPVQYPLSSTIKAALQN</sequence>
<dbReference type="InterPro" id="IPR015300">
    <property type="entry name" value="DNA-bd_pseudobarrel_sf"/>
</dbReference>
<reference evidence="8 9" key="1">
    <citation type="submission" date="2022-03" db="EMBL/GenBank/DDBJ databases">
        <authorList>
            <person name="Nunn A."/>
            <person name="Chopra R."/>
            <person name="Nunn A."/>
            <person name="Contreras Garrido A."/>
        </authorList>
    </citation>
    <scope>NUCLEOTIDE SEQUENCE [LARGE SCALE GENOMIC DNA]</scope>
</reference>
<proteinExistence type="predicted"/>
<dbReference type="PANTHER" id="PTHR31541:SF28">
    <property type="entry name" value="TF-B3 DOMAIN-CONTAINING PROTEIN"/>
    <property type="match status" value="1"/>
</dbReference>
<evidence type="ECO:0000256" key="2">
    <source>
        <dbReference type="ARBA" id="ARBA00023015"/>
    </source>
</evidence>
<keyword evidence="3" id="KW-0238">DNA-binding</keyword>
<dbReference type="PANTHER" id="PTHR31541">
    <property type="entry name" value="B3 DOMAIN PLANT PROTEIN-RELATED"/>
    <property type="match status" value="1"/>
</dbReference>
<feature type="domain" description="TF-B3" evidence="7">
    <location>
        <begin position="139"/>
        <end position="244"/>
    </location>
</feature>
<name>A0AAU9SAQ0_THLAR</name>
<evidence type="ECO:0000256" key="4">
    <source>
        <dbReference type="ARBA" id="ARBA00023163"/>
    </source>
</evidence>
<feature type="region of interest" description="Disordered" evidence="6">
    <location>
        <begin position="16"/>
        <end position="41"/>
    </location>
</feature>
<evidence type="ECO:0000313" key="8">
    <source>
        <dbReference type="EMBL" id="CAH2058658.1"/>
    </source>
</evidence>
<dbReference type="GO" id="GO:0003677">
    <property type="term" value="F:DNA binding"/>
    <property type="evidence" value="ECO:0007669"/>
    <property type="project" value="UniProtKB-KW"/>
</dbReference>
<organism evidence="8 9">
    <name type="scientific">Thlaspi arvense</name>
    <name type="common">Field penny-cress</name>
    <dbReference type="NCBI Taxonomy" id="13288"/>
    <lineage>
        <taxon>Eukaryota</taxon>
        <taxon>Viridiplantae</taxon>
        <taxon>Streptophyta</taxon>
        <taxon>Embryophyta</taxon>
        <taxon>Tracheophyta</taxon>
        <taxon>Spermatophyta</taxon>
        <taxon>Magnoliopsida</taxon>
        <taxon>eudicotyledons</taxon>
        <taxon>Gunneridae</taxon>
        <taxon>Pentapetalae</taxon>
        <taxon>rosids</taxon>
        <taxon>malvids</taxon>
        <taxon>Brassicales</taxon>
        <taxon>Brassicaceae</taxon>
        <taxon>Thlaspideae</taxon>
        <taxon>Thlaspi</taxon>
    </lineage>
</organism>
<dbReference type="Gene3D" id="2.40.330.10">
    <property type="entry name" value="DNA-binding pseudobarrel domain"/>
    <property type="match status" value="1"/>
</dbReference>
<comment type="subcellular location">
    <subcellularLocation>
        <location evidence="1">Nucleus</location>
    </subcellularLocation>
</comment>
<evidence type="ECO:0000313" key="9">
    <source>
        <dbReference type="Proteomes" id="UP000836841"/>
    </source>
</evidence>
<dbReference type="InterPro" id="IPR005508">
    <property type="entry name" value="At2g31720-like"/>
</dbReference>
<evidence type="ECO:0000259" key="7">
    <source>
        <dbReference type="SMART" id="SM01019"/>
    </source>
</evidence>
<gene>
    <name evidence="8" type="ORF">TAV2_LOCUS12293</name>
</gene>
<keyword evidence="4" id="KW-0804">Transcription</keyword>
<evidence type="ECO:0000256" key="1">
    <source>
        <dbReference type="ARBA" id="ARBA00004123"/>
    </source>
</evidence>
<evidence type="ECO:0000256" key="6">
    <source>
        <dbReference type="SAM" id="MobiDB-lite"/>
    </source>
</evidence>
<evidence type="ECO:0000256" key="3">
    <source>
        <dbReference type="ARBA" id="ARBA00023125"/>
    </source>
</evidence>
<dbReference type="EMBL" id="OU466860">
    <property type="protein sequence ID" value="CAH2058658.1"/>
    <property type="molecule type" value="Genomic_DNA"/>
</dbReference>
<accession>A0AAU9SAQ0</accession>
<protein>
    <recommendedName>
        <fullName evidence="7">TF-B3 domain-containing protein</fullName>
    </recommendedName>
</protein>
<keyword evidence="2" id="KW-0805">Transcription regulation</keyword>
<dbReference type="Proteomes" id="UP000836841">
    <property type="component" value="Chromosome 4"/>
</dbReference>
<dbReference type="CDD" id="cd10017">
    <property type="entry name" value="B3_DNA"/>
    <property type="match status" value="1"/>
</dbReference>
<keyword evidence="5" id="KW-0539">Nucleus</keyword>
<dbReference type="SUPFAM" id="SSF101936">
    <property type="entry name" value="DNA-binding pseudobarrel domain"/>
    <property type="match status" value="1"/>
</dbReference>
<dbReference type="SMART" id="SM01019">
    <property type="entry name" value="B3"/>
    <property type="match status" value="1"/>
</dbReference>
<evidence type="ECO:0000256" key="5">
    <source>
        <dbReference type="ARBA" id="ARBA00023242"/>
    </source>
</evidence>